<keyword evidence="1" id="KW-1133">Transmembrane helix</keyword>
<keyword evidence="1" id="KW-0472">Membrane</keyword>
<reference evidence="2 3" key="1">
    <citation type="submission" date="2020-08" db="EMBL/GenBank/DDBJ databases">
        <title>Genome sequence of Hymenobacter qilianensis JCM 19763T.</title>
        <authorList>
            <person name="Hyun D.-W."/>
            <person name="Bae J.-W."/>
        </authorList>
    </citation>
    <scope>NUCLEOTIDE SEQUENCE [LARGE SCALE GENOMIC DNA]</scope>
    <source>
        <strain evidence="2 3">JCM 19763</strain>
    </source>
</reference>
<dbReference type="Proteomes" id="UP000516093">
    <property type="component" value="Chromosome"/>
</dbReference>
<keyword evidence="1" id="KW-0812">Transmembrane</keyword>
<evidence type="ECO:0000313" key="3">
    <source>
        <dbReference type="Proteomes" id="UP000516093"/>
    </source>
</evidence>
<name>A0A7H0GVQ5_9BACT</name>
<protein>
    <recommendedName>
        <fullName evidence="4">Two-component sensor histidine kinase</fullName>
    </recommendedName>
</protein>
<keyword evidence="3" id="KW-1185">Reference proteome</keyword>
<evidence type="ECO:0000256" key="1">
    <source>
        <dbReference type="SAM" id="Phobius"/>
    </source>
</evidence>
<proteinExistence type="predicted"/>
<accession>A0A7H0GVQ5</accession>
<dbReference type="AlphaFoldDB" id="A0A7H0GVQ5"/>
<gene>
    <name evidence="2" type="ORF">H9L05_00765</name>
</gene>
<dbReference type="KEGG" id="hqi:H9L05_00765"/>
<dbReference type="RefSeq" id="WP_187732628.1">
    <property type="nucleotide sequence ID" value="NZ_BMFN01000002.1"/>
</dbReference>
<sequence length="82" mass="9321">MALTFKSRIALHYMLATAALVAAAYLVVFVVVCHQVYTYLDANLRYEVAKHLGEIAITGSKIRFSDRGEWEEREHQRPRAPG</sequence>
<feature type="transmembrane region" description="Helical" evidence="1">
    <location>
        <begin position="12"/>
        <end position="37"/>
    </location>
</feature>
<evidence type="ECO:0008006" key="4">
    <source>
        <dbReference type="Google" id="ProtNLM"/>
    </source>
</evidence>
<organism evidence="2 3">
    <name type="scientific">Hymenobacter qilianensis</name>
    <dbReference type="NCBI Taxonomy" id="1385715"/>
    <lineage>
        <taxon>Bacteria</taxon>
        <taxon>Pseudomonadati</taxon>
        <taxon>Bacteroidota</taxon>
        <taxon>Cytophagia</taxon>
        <taxon>Cytophagales</taxon>
        <taxon>Hymenobacteraceae</taxon>
        <taxon>Hymenobacter</taxon>
    </lineage>
</organism>
<dbReference type="EMBL" id="CP060784">
    <property type="protein sequence ID" value="QNP52371.1"/>
    <property type="molecule type" value="Genomic_DNA"/>
</dbReference>
<evidence type="ECO:0000313" key="2">
    <source>
        <dbReference type="EMBL" id="QNP52371.1"/>
    </source>
</evidence>